<dbReference type="RefSeq" id="WP_155036013.1">
    <property type="nucleotide sequence ID" value="NZ_JBHTIG010000043.1"/>
</dbReference>
<dbReference type="InterPro" id="IPR036514">
    <property type="entry name" value="SGNH_hydro_sf"/>
</dbReference>
<gene>
    <name evidence="2" type="ORF">GJV77_08735</name>
</gene>
<proteinExistence type="predicted"/>
<dbReference type="Gene3D" id="3.40.50.1110">
    <property type="entry name" value="SGNH hydrolase"/>
    <property type="match status" value="1"/>
</dbReference>
<dbReference type="Proteomes" id="UP000488936">
    <property type="component" value="Unassembled WGS sequence"/>
</dbReference>
<evidence type="ECO:0000313" key="3">
    <source>
        <dbReference type="Proteomes" id="UP000488936"/>
    </source>
</evidence>
<dbReference type="EMBL" id="WMJY01000017">
    <property type="protein sequence ID" value="MTH29997.1"/>
    <property type="molecule type" value="Genomic_DNA"/>
</dbReference>
<feature type="compositionally biased region" description="Basic and acidic residues" evidence="1">
    <location>
        <begin position="478"/>
        <end position="491"/>
    </location>
</feature>
<organism evidence="2 3">
    <name type="scientific">Myroides pelagicus</name>
    <dbReference type="NCBI Taxonomy" id="270914"/>
    <lineage>
        <taxon>Bacteria</taxon>
        <taxon>Pseudomonadati</taxon>
        <taxon>Bacteroidota</taxon>
        <taxon>Flavobacteriia</taxon>
        <taxon>Flavobacteriales</taxon>
        <taxon>Flavobacteriaceae</taxon>
        <taxon>Myroides</taxon>
    </lineage>
</organism>
<accession>A0A7K1GM78</accession>
<protein>
    <recommendedName>
        <fullName evidence="4">SGNH hydrolase-type esterase domain-containing protein</fullName>
    </recommendedName>
</protein>
<evidence type="ECO:0000313" key="2">
    <source>
        <dbReference type="EMBL" id="MTH29997.1"/>
    </source>
</evidence>
<sequence length="491" mass="54936">MASGFFLFFKSNLPSKIFSESPIKTGNVVIDSLLLEAFADAQEKVDSLPVVVKDKEQKQLADSLSSDGQVVVVSEETLLSQEDESTYKGMLYLEPFFAKLYTLEKEKGKQVRIAYYGDSMTDGDLIVQDLRKNFQDNFGGSGVGFIPINVESAKSRGSVKHRYSSNWRVQSFLNVKRPIRPFGVSGQVFFVKDTVRETWVSLQAGGIRHMTTLNSPTLYYGSSNNKKGKVQVIIGKDTIVKNLSANSELNKLQLYGGSLYSLKVQFKSADSIPIYGIDVSSRTGVQVDNFSSRGNSGLPLSLFRVSLMNKFQNNLGYNLIILHYGTNVLNYGSLDYRWYTKQMGRVVNHLKTCFPNATILVISTADKSTKYEMEMKTDKAVSPLVKAQRKYAIETQSGFFNLYDAMGGSGSMIKWVQETPIRANKDYTHFNFRGAQEVANLIYKHLDEGYKAYKLKHGLPAVGEVAEELEKTIGQSEQQKDSTKVVDTVEK</sequence>
<dbReference type="AlphaFoldDB" id="A0A7K1GM78"/>
<keyword evidence="3" id="KW-1185">Reference proteome</keyword>
<reference evidence="2 3" key="1">
    <citation type="journal article" date="2006" name="Int. J. Syst. Evol. Microbiol.">
        <title>Myroides pelagicus sp. nov., isolated from seawater in Thailand.</title>
        <authorList>
            <person name="Yoon J."/>
            <person name="Maneerat S."/>
            <person name="Kawai F."/>
            <person name="Yokota A."/>
        </authorList>
    </citation>
    <scope>NUCLEOTIDE SEQUENCE [LARGE SCALE GENOMIC DNA]</scope>
    <source>
        <strain evidence="2 3">SM1T</strain>
    </source>
</reference>
<dbReference type="OrthoDB" id="9810515at2"/>
<comment type="caution">
    <text evidence="2">The sequence shown here is derived from an EMBL/GenBank/DDBJ whole genome shotgun (WGS) entry which is preliminary data.</text>
</comment>
<feature type="region of interest" description="Disordered" evidence="1">
    <location>
        <begin position="472"/>
        <end position="491"/>
    </location>
</feature>
<evidence type="ECO:0008006" key="4">
    <source>
        <dbReference type="Google" id="ProtNLM"/>
    </source>
</evidence>
<dbReference type="SUPFAM" id="SSF52266">
    <property type="entry name" value="SGNH hydrolase"/>
    <property type="match status" value="1"/>
</dbReference>
<dbReference type="GO" id="GO:0016788">
    <property type="term" value="F:hydrolase activity, acting on ester bonds"/>
    <property type="evidence" value="ECO:0007669"/>
    <property type="project" value="UniProtKB-ARBA"/>
</dbReference>
<dbReference type="Gene3D" id="2.60.120.1360">
    <property type="match status" value="1"/>
</dbReference>
<evidence type="ECO:0000256" key="1">
    <source>
        <dbReference type="SAM" id="MobiDB-lite"/>
    </source>
</evidence>
<name>A0A7K1GM78_9FLAO</name>